<dbReference type="GO" id="GO:0045121">
    <property type="term" value="C:membrane raft"/>
    <property type="evidence" value="ECO:0007669"/>
    <property type="project" value="UniProtKB-SubCell"/>
</dbReference>
<comment type="caution">
    <text evidence="5">Lacks conserved residue(s) required for the propagation of feature annotation.</text>
</comment>
<comment type="function">
    <text evidence="5">Found in functional membrane microdomains (FMM) that may be equivalent to eukaryotic membrane rafts FMMs are highly dynamic and increase in number as cells age. Flotillins are thought to be important factors in membrane fluidity.</text>
</comment>
<proteinExistence type="inferred from homology"/>
<keyword evidence="1 5" id="KW-1003">Cell membrane</keyword>
<dbReference type="InterPro" id="IPR022853">
    <property type="entry name" value="FloA"/>
</dbReference>
<comment type="caution">
    <text evidence="7">The sequence shown here is derived from an EMBL/GenBank/DDBJ whole genome shotgun (WGS) entry which is preliminary data.</text>
</comment>
<comment type="subunit">
    <text evidence="5">Homooligomerizes.</text>
</comment>
<accession>A0A317ZJE0</accession>
<gene>
    <name evidence="5" type="primary">floA</name>
    <name evidence="7" type="ORF">DDZ13_02205</name>
</gene>
<evidence type="ECO:0000256" key="1">
    <source>
        <dbReference type="ARBA" id="ARBA00022475"/>
    </source>
</evidence>
<dbReference type="AlphaFoldDB" id="A0A317ZJE0"/>
<name>A0A317ZJE0_9BACT</name>
<dbReference type="RefSeq" id="WP_110129783.1">
    <property type="nucleotide sequence ID" value="NZ_QHJQ01000001.1"/>
</dbReference>
<feature type="transmembrane region" description="Helical" evidence="5">
    <location>
        <begin position="15"/>
        <end position="40"/>
    </location>
</feature>
<dbReference type="Proteomes" id="UP000247099">
    <property type="component" value="Unassembled WGS sequence"/>
</dbReference>
<keyword evidence="6" id="KW-0175">Coiled coil</keyword>
<sequence length="343" mass="36611">MTSTPLPLALTSWQLGLAAILGLILVIAFFIIITFFSIWLRALLSGAPVGFPTLVAMRLRGVPASVIVDARIAAVKAGLEMPVNDLEAHYLAEGNVIQTVQALVAADKANIELDWQRACAIDLATKGTGKSVLEAVRTSINPKVINCPDPNGGRGTIDGVAKDGIQVKARARVTVRSNLDNYVGSALEETVIARVGEGIVTTIGSADTYKDVLESPDKISKVVLERGLDVGTAFEILSIDIADVDVGENIGAKLQESQAEADKNVAQAKAEMRRAAAVAQEQEMKARVEEMQAKVVEAEAQVPLALAEAFRSGNLGVMDYYRLNNIKADTDMRDSISKGEEDK</sequence>
<dbReference type="HAMAP" id="MF_01562">
    <property type="entry name" value="FloA"/>
    <property type="match status" value="1"/>
</dbReference>
<dbReference type="GO" id="GO:0005886">
    <property type="term" value="C:plasma membrane"/>
    <property type="evidence" value="ECO:0007669"/>
    <property type="project" value="UniProtKB-SubCell"/>
</dbReference>
<keyword evidence="3 5" id="KW-1133">Transmembrane helix</keyword>
<evidence type="ECO:0000256" key="2">
    <source>
        <dbReference type="ARBA" id="ARBA00022692"/>
    </source>
</evidence>
<evidence type="ECO:0000256" key="6">
    <source>
        <dbReference type="SAM" id="Coils"/>
    </source>
</evidence>
<evidence type="ECO:0000256" key="3">
    <source>
        <dbReference type="ARBA" id="ARBA00022989"/>
    </source>
</evidence>
<keyword evidence="4 5" id="KW-0472">Membrane</keyword>
<evidence type="ECO:0000256" key="5">
    <source>
        <dbReference type="HAMAP-Rule" id="MF_01562"/>
    </source>
</evidence>
<evidence type="ECO:0000313" key="7">
    <source>
        <dbReference type="EMBL" id="PXA05706.1"/>
    </source>
</evidence>
<dbReference type="NCBIfam" id="NF010186">
    <property type="entry name" value="PRK13665.1"/>
    <property type="match status" value="1"/>
</dbReference>
<comment type="similarity">
    <text evidence="5">Belongs to the flotillin-like FloA family.</text>
</comment>
<keyword evidence="8" id="KW-1185">Reference proteome</keyword>
<reference evidence="7 8" key="1">
    <citation type="submission" date="2018-05" db="EMBL/GenBank/DDBJ databases">
        <title>Coraliomargarita sinensis sp. nov., isolated from a marine solar saltern.</title>
        <authorList>
            <person name="Zhou L.Y."/>
        </authorList>
    </citation>
    <scope>NUCLEOTIDE SEQUENCE [LARGE SCALE GENOMIC DNA]</scope>
    <source>
        <strain evidence="7 8">WN38</strain>
    </source>
</reference>
<evidence type="ECO:0000313" key="8">
    <source>
        <dbReference type="Proteomes" id="UP000247099"/>
    </source>
</evidence>
<feature type="coiled-coil region" evidence="6">
    <location>
        <begin position="265"/>
        <end position="308"/>
    </location>
</feature>
<dbReference type="Pfam" id="PF12127">
    <property type="entry name" value="FloA"/>
    <property type="match status" value="1"/>
</dbReference>
<dbReference type="OrthoDB" id="9808365at2"/>
<dbReference type="InParanoid" id="A0A317ZJE0"/>
<protein>
    <recommendedName>
        <fullName evidence="5">Flotillin-like protein FloA</fullName>
    </recommendedName>
</protein>
<keyword evidence="2 5" id="KW-0812">Transmembrane</keyword>
<comment type="subcellular location">
    <subcellularLocation>
        <location evidence="5">Cell membrane</location>
        <topology evidence="5">Single-pass membrane protein</topology>
    </subcellularLocation>
    <subcellularLocation>
        <location evidence="5">Membrane raft</location>
        <topology evidence="5">Single-pass membrane protein</topology>
    </subcellularLocation>
</comment>
<evidence type="ECO:0000256" key="4">
    <source>
        <dbReference type="ARBA" id="ARBA00023136"/>
    </source>
</evidence>
<dbReference type="EMBL" id="QHJQ01000001">
    <property type="protein sequence ID" value="PXA05706.1"/>
    <property type="molecule type" value="Genomic_DNA"/>
</dbReference>
<organism evidence="7 8">
    <name type="scientific">Coraliomargarita sinensis</name>
    <dbReference type="NCBI Taxonomy" id="2174842"/>
    <lineage>
        <taxon>Bacteria</taxon>
        <taxon>Pseudomonadati</taxon>
        <taxon>Verrucomicrobiota</taxon>
        <taxon>Opitutia</taxon>
        <taxon>Puniceicoccales</taxon>
        <taxon>Coraliomargaritaceae</taxon>
        <taxon>Coraliomargarita</taxon>
    </lineage>
</organism>